<dbReference type="InterPro" id="IPR000524">
    <property type="entry name" value="Tscrpt_reg_HTH_GntR"/>
</dbReference>
<protein>
    <submittedName>
        <fullName evidence="5">GntR family transcriptional regulator</fullName>
    </submittedName>
</protein>
<dbReference type="InterPro" id="IPR011663">
    <property type="entry name" value="UTRA"/>
</dbReference>
<dbReference type="InterPro" id="IPR028978">
    <property type="entry name" value="Chorismate_lyase_/UTRA_dom_sf"/>
</dbReference>
<dbReference type="Gene3D" id="1.10.10.10">
    <property type="entry name" value="Winged helix-like DNA-binding domain superfamily/Winged helix DNA-binding domain"/>
    <property type="match status" value="1"/>
</dbReference>
<evidence type="ECO:0000256" key="2">
    <source>
        <dbReference type="ARBA" id="ARBA00023125"/>
    </source>
</evidence>
<keyword evidence="1" id="KW-0805">Transcription regulation</keyword>
<dbReference type="EMBL" id="PYGJ01000031">
    <property type="protein sequence ID" value="PSL13819.1"/>
    <property type="molecule type" value="Genomic_DNA"/>
</dbReference>
<feature type="domain" description="HTH gntR-type" evidence="4">
    <location>
        <begin position="12"/>
        <end position="80"/>
    </location>
</feature>
<dbReference type="Proteomes" id="UP000240418">
    <property type="component" value="Unassembled WGS sequence"/>
</dbReference>
<dbReference type="GO" id="GO:0003677">
    <property type="term" value="F:DNA binding"/>
    <property type="evidence" value="ECO:0007669"/>
    <property type="project" value="UniProtKB-KW"/>
</dbReference>
<dbReference type="GO" id="GO:0003700">
    <property type="term" value="F:DNA-binding transcription factor activity"/>
    <property type="evidence" value="ECO:0007669"/>
    <property type="project" value="InterPro"/>
</dbReference>
<dbReference type="InterPro" id="IPR036388">
    <property type="entry name" value="WH-like_DNA-bd_sf"/>
</dbReference>
<evidence type="ECO:0000256" key="3">
    <source>
        <dbReference type="ARBA" id="ARBA00023163"/>
    </source>
</evidence>
<dbReference type="Pfam" id="PF07702">
    <property type="entry name" value="UTRA"/>
    <property type="match status" value="1"/>
</dbReference>
<dbReference type="SMART" id="SM00866">
    <property type="entry name" value="UTRA"/>
    <property type="match status" value="1"/>
</dbReference>
<keyword evidence="2" id="KW-0238">DNA-binding</keyword>
<dbReference type="AlphaFoldDB" id="A0A2P8EWG8"/>
<name>A0A2P8EWG8_9RHOB</name>
<evidence type="ECO:0000313" key="5">
    <source>
        <dbReference type="EMBL" id="PSL13819.1"/>
    </source>
</evidence>
<dbReference type="Pfam" id="PF00392">
    <property type="entry name" value="GntR"/>
    <property type="match status" value="1"/>
</dbReference>
<sequence length="245" mass="27849">MQGSVLSGDDRLPKYMRLADSIRTEIALGKRRPGDQIASEAELAMHYDLAPGTVRQAIAILVDERILERQHGKGTFVRHPRFDSSMFRFFRFLGADGLDLEPESRILRRLLLPAPEHVAQALSIDVGADAIFMNRLRLVDSKPVLVEEIWLPLPRFSAFLEIEEREIGPLLYPVYDRECGQIVARAEEYLTAEAAGVEFSSILQIEPSEPVIVIDRIAYAYDDVALEWRRSRGLAKEFNYHASIR</sequence>
<keyword evidence="3" id="KW-0804">Transcription</keyword>
<dbReference type="PANTHER" id="PTHR44846">
    <property type="entry name" value="MANNOSYL-D-GLYCERATE TRANSPORT/METABOLISM SYSTEM REPRESSOR MNGR-RELATED"/>
    <property type="match status" value="1"/>
</dbReference>
<evidence type="ECO:0000259" key="4">
    <source>
        <dbReference type="PROSITE" id="PS50949"/>
    </source>
</evidence>
<dbReference type="CDD" id="cd07377">
    <property type="entry name" value="WHTH_GntR"/>
    <property type="match status" value="1"/>
</dbReference>
<dbReference type="GO" id="GO:0045892">
    <property type="term" value="P:negative regulation of DNA-templated transcription"/>
    <property type="evidence" value="ECO:0007669"/>
    <property type="project" value="TreeGrafter"/>
</dbReference>
<dbReference type="InterPro" id="IPR050679">
    <property type="entry name" value="Bact_HTH_transcr_reg"/>
</dbReference>
<keyword evidence="6" id="KW-1185">Reference proteome</keyword>
<dbReference type="SMART" id="SM00345">
    <property type="entry name" value="HTH_GNTR"/>
    <property type="match status" value="1"/>
</dbReference>
<proteinExistence type="predicted"/>
<dbReference type="PANTHER" id="PTHR44846:SF1">
    <property type="entry name" value="MANNOSYL-D-GLYCERATE TRANSPORT_METABOLISM SYSTEM REPRESSOR MNGR-RELATED"/>
    <property type="match status" value="1"/>
</dbReference>
<gene>
    <name evidence="5" type="ORF">CLV88_13114</name>
</gene>
<dbReference type="InterPro" id="IPR036390">
    <property type="entry name" value="WH_DNA-bd_sf"/>
</dbReference>
<dbReference type="SUPFAM" id="SSF46785">
    <property type="entry name" value="Winged helix' DNA-binding domain"/>
    <property type="match status" value="1"/>
</dbReference>
<dbReference type="PROSITE" id="PS50949">
    <property type="entry name" value="HTH_GNTR"/>
    <property type="match status" value="1"/>
</dbReference>
<evidence type="ECO:0000256" key="1">
    <source>
        <dbReference type="ARBA" id="ARBA00023015"/>
    </source>
</evidence>
<organism evidence="5 6">
    <name type="scientific">Shimia abyssi</name>
    <dbReference type="NCBI Taxonomy" id="1662395"/>
    <lineage>
        <taxon>Bacteria</taxon>
        <taxon>Pseudomonadati</taxon>
        <taxon>Pseudomonadota</taxon>
        <taxon>Alphaproteobacteria</taxon>
        <taxon>Rhodobacterales</taxon>
        <taxon>Roseobacteraceae</taxon>
    </lineage>
</organism>
<dbReference type="Gene3D" id="3.40.1410.10">
    <property type="entry name" value="Chorismate lyase-like"/>
    <property type="match status" value="1"/>
</dbReference>
<accession>A0A2P8EWG8</accession>
<evidence type="ECO:0000313" key="6">
    <source>
        <dbReference type="Proteomes" id="UP000240418"/>
    </source>
</evidence>
<comment type="caution">
    <text evidence="5">The sequence shown here is derived from an EMBL/GenBank/DDBJ whole genome shotgun (WGS) entry which is preliminary data.</text>
</comment>
<dbReference type="SUPFAM" id="SSF64288">
    <property type="entry name" value="Chorismate lyase-like"/>
    <property type="match status" value="1"/>
</dbReference>
<dbReference type="RefSeq" id="WP_165798980.1">
    <property type="nucleotide sequence ID" value="NZ_PYGJ01000031.1"/>
</dbReference>
<reference evidence="5 6" key="1">
    <citation type="submission" date="2018-03" db="EMBL/GenBank/DDBJ databases">
        <title>Genomic Encyclopedia of Archaeal and Bacterial Type Strains, Phase II (KMG-II): from individual species to whole genera.</title>
        <authorList>
            <person name="Goeker M."/>
        </authorList>
    </citation>
    <scope>NUCLEOTIDE SEQUENCE [LARGE SCALE GENOMIC DNA]</scope>
    <source>
        <strain evidence="5 6">DSM 100673</strain>
    </source>
</reference>